<reference evidence="2 3" key="1">
    <citation type="journal article" date="2015" name="BMC Genomics">
        <title>Comparative genomics and metabolic profiling of the genus Lysobacter.</title>
        <authorList>
            <person name="de Bruijn I."/>
            <person name="Cheng X."/>
            <person name="de Jager V."/>
            <person name="Exposito R.G."/>
            <person name="Watrous J."/>
            <person name="Patel N."/>
            <person name="Postma J."/>
            <person name="Dorrestein P.C."/>
            <person name="Kobayashi D."/>
            <person name="Raaijmakers J.M."/>
        </authorList>
    </citation>
    <scope>NUCLEOTIDE SEQUENCE [LARGE SCALE GENOMIC DNA]</scope>
    <source>
        <strain evidence="2 3">76</strain>
    </source>
</reference>
<accession>A0A0S2FD39</accession>
<dbReference type="PATRIC" id="fig|84531.8.peg.3378"/>
<dbReference type="GO" id="GO:0016491">
    <property type="term" value="F:oxidoreductase activity"/>
    <property type="evidence" value="ECO:0007669"/>
    <property type="project" value="InterPro"/>
</dbReference>
<proteinExistence type="predicted"/>
<dbReference type="STRING" id="84531.LA76x_3364"/>
<dbReference type="Pfam" id="PF07992">
    <property type="entry name" value="Pyr_redox_2"/>
    <property type="match status" value="1"/>
</dbReference>
<dbReference type="EMBL" id="CP011129">
    <property type="protein sequence ID" value="ALN81490.1"/>
    <property type="molecule type" value="Genomic_DNA"/>
</dbReference>
<gene>
    <name evidence="2" type="ORF">LA76x_3364</name>
</gene>
<dbReference type="KEGG" id="lab:LA76x_3364"/>
<keyword evidence="3" id="KW-1185">Reference proteome</keyword>
<feature type="domain" description="FAD/NAD(P)-binding" evidence="1">
    <location>
        <begin position="10"/>
        <end position="67"/>
    </location>
</feature>
<dbReference type="AlphaFoldDB" id="A0A0S2FD39"/>
<dbReference type="InterPro" id="IPR023753">
    <property type="entry name" value="FAD/NAD-binding_dom"/>
</dbReference>
<evidence type="ECO:0000259" key="1">
    <source>
        <dbReference type="Pfam" id="PF07992"/>
    </source>
</evidence>
<sequence length="87" mass="8755">MNQAGDDEFDAMGCVTNAPLAAAVGAELSATGEILVDAHQMTRVAGLYAIGDVVSGLNQISVAVGQAAIAATHLHNRLPAAIRAAQT</sequence>
<dbReference type="SUPFAM" id="SSF51905">
    <property type="entry name" value="FAD/NAD(P)-binding domain"/>
    <property type="match status" value="1"/>
</dbReference>
<dbReference type="Proteomes" id="UP000060787">
    <property type="component" value="Chromosome"/>
</dbReference>
<protein>
    <submittedName>
        <fullName evidence="2">Pyridine nucleotide-disulfide oxidoreductase family protein</fullName>
    </submittedName>
</protein>
<evidence type="ECO:0000313" key="2">
    <source>
        <dbReference type="EMBL" id="ALN81490.1"/>
    </source>
</evidence>
<name>A0A0S2FD39_LYSAN</name>
<dbReference type="Gene3D" id="3.50.50.60">
    <property type="entry name" value="FAD/NAD(P)-binding domain"/>
    <property type="match status" value="1"/>
</dbReference>
<evidence type="ECO:0000313" key="3">
    <source>
        <dbReference type="Proteomes" id="UP000060787"/>
    </source>
</evidence>
<dbReference type="InterPro" id="IPR036188">
    <property type="entry name" value="FAD/NAD-bd_sf"/>
</dbReference>
<organism evidence="2 3">
    <name type="scientific">Lysobacter antibioticus</name>
    <dbReference type="NCBI Taxonomy" id="84531"/>
    <lineage>
        <taxon>Bacteria</taxon>
        <taxon>Pseudomonadati</taxon>
        <taxon>Pseudomonadota</taxon>
        <taxon>Gammaproteobacteria</taxon>
        <taxon>Lysobacterales</taxon>
        <taxon>Lysobacteraceae</taxon>
        <taxon>Lysobacter</taxon>
    </lineage>
</organism>